<feature type="domain" description="p-hydroxybenzoic acid efflux pump subunit AaeA-like beta-barrel" evidence="7">
    <location>
        <begin position="265"/>
        <end position="356"/>
    </location>
</feature>
<dbReference type="InterPro" id="IPR058625">
    <property type="entry name" value="MdtA-like_BSH"/>
</dbReference>
<dbReference type="SUPFAM" id="SSF111369">
    <property type="entry name" value="HlyD-like secretion proteins"/>
    <property type="match status" value="2"/>
</dbReference>
<dbReference type="PANTHER" id="PTHR30386:SF24">
    <property type="entry name" value="MULTIDRUG RESISTANCE EFFLUX PUMP"/>
    <property type="match status" value="1"/>
</dbReference>
<proteinExistence type="inferred from homology"/>
<keyword evidence="4" id="KW-0812">Transmembrane</keyword>
<feature type="coiled-coil region" evidence="2">
    <location>
        <begin position="118"/>
        <end position="204"/>
    </location>
</feature>
<feature type="region of interest" description="Disordered" evidence="3">
    <location>
        <begin position="358"/>
        <end position="380"/>
    </location>
</feature>
<dbReference type="Proteomes" id="UP000019028">
    <property type="component" value="Chromosome"/>
</dbReference>
<dbReference type="GO" id="GO:0055085">
    <property type="term" value="P:transmembrane transport"/>
    <property type="evidence" value="ECO:0007669"/>
    <property type="project" value="InterPro"/>
</dbReference>
<reference evidence="8 9" key="1">
    <citation type="journal article" date="2014" name="Genome Biol. Evol.">
        <title>Genome degeneration and adaptation in a nascent stage of symbiosis.</title>
        <authorList>
            <person name="Oakeson K.F."/>
            <person name="Gil R."/>
            <person name="Clayton A.L."/>
            <person name="Dunn D.M."/>
            <person name="von Niederhausern A.C."/>
            <person name="Hamil C."/>
            <person name="Aoyagi A."/>
            <person name="Duval B."/>
            <person name="Baca A."/>
            <person name="Silva F.J."/>
            <person name="Vallier A."/>
            <person name="Jackson D.G."/>
            <person name="Latorre A."/>
            <person name="Weiss R.B."/>
            <person name="Heddi A."/>
            <person name="Moya A."/>
            <person name="Dale C."/>
        </authorList>
    </citation>
    <scope>NUCLEOTIDE SEQUENCE [LARGE SCALE GENOMIC DNA]</scope>
    <source>
        <strain evidence="8 9">HS1</strain>
    </source>
</reference>
<dbReference type="HOGENOM" id="CLU_018816_15_1_6"/>
<keyword evidence="2" id="KW-0175">Coiled coil</keyword>
<evidence type="ECO:0000259" key="6">
    <source>
        <dbReference type="Pfam" id="PF25917"/>
    </source>
</evidence>
<dbReference type="InterPro" id="IPR050739">
    <property type="entry name" value="MFP"/>
</dbReference>
<dbReference type="OrthoDB" id="9811754at2"/>
<feature type="transmembrane region" description="Helical" evidence="4">
    <location>
        <begin position="22"/>
        <end position="43"/>
    </location>
</feature>
<comment type="similarity">
    <text evidence="1">Belongs to the membrane fusion protein (MFP) (TC 8.A.1) family.</text>
</comment>
<evidence type="ECO:0000256" key="3">
    <source>
        <dbReference type="SAM" id="MobiDB-lite"/>
    </source>
</evidence>
<evidence type="ECO:0000259" key="7">
    <source>
        <dbReference type="Pfam" id="PF25963"/>
    </source>
</evidence>
<organism evidence="8 9">
    <name type="scientific">Sodalis praecaptivus</name>
    <dbReference type="NCBI Taxonomy" id="1239307"/>
    <lineage>
        <taxon>Bacteria</taxon>
        <taxon>Pseudomonadati</taxon>
        <taxon>Pseudomonadota</taxon>
        <taxon>Gammaproteobacteria</taxon>
        <taxon>Enterobacterales</taxon>
        <taxon>Bruguierivoracaceae</taxon>
        <taxon>Sodalis</taxon>
    </lineage>
</organism>
<dbReference type="PANTHER" id="PTHR30386">
    <property type="entry name" value="MEMBRANE FUSION SUBUNIT OF EMRAB-TOLC MULTIDRUG EFFLUX PUMP"/>
    <property type="match status" value="1"/>
</dbReference>
<dbReference type="Gene3D" id="1.10.287.470">
    <property type="entry name" value="Helix hairpin bin"/>
    <property type="match status" value="2"/>
</dbReference>
<dbReference type="EMBL" id="CP006569">
    <property type="protein sequence ID" value="AHF76074.1"/>
    <property type="molecule type" value="Genomic_DNA"/>
</dbReference>
<dbReference type="AlphaFoldDB" id="W0HQK4"/>
<dbReference type="KEGG" id="sod:Sant_1000"/>
<dbReference type="Pfam" id="PF25876">
    <property type="entry name" value="HH_MFP_RND"/>
    <property type="match status" value="1"/>
</dbReference>
<dbReference type="InterPro" id="IPR058634">
    <property type="entry name" value="AaeA-lik-b-barrel"/>
</dbReference>
<dbReference type="PATRIC" id="fig|1239307.3.peg.1075"/>
<feature type="domain" description="Multidrug resistance protein MdtA-like alpha-helical hairpin" evidence="5">
    <location>
        <begin position="133"/>
        <end position="199"/>
    </location>
</feature>
<dbReference type="Gene3D" id="2.40.50.100">
    <property type="match status" value="1"/>
</dbReference>
<dbReference type="RefSeq" id="WP_025421207.1">
    <property type="nucleotide sequence ID" value="NZ_CP006569.1"/>
</dbReference>
<keyword evidence="4" id="KW-0472">Membrane</keyword>
<dbReference type="Gene3D" id="2.40.30.170">
    <property type="match status" value="1"/>
</dbReference>
<dbReference type="Pfam" id="PF25963">
    <property type="entry name" value="Beta-barrel_AAEA"/>
    <property type="match status" value="1"/>
</dbReference>
<evidence type="ECO:0000256" key="2">
    <source>
        <dbReference type="SAM" id="Coils"/>
    </source>
</evidence>
<protein>
    <submittedName>
        <fullName evidence="8">HlyD family secretion protein</fullName>
    </submittedName>
</protein>
<evidence type="ECO:0000259" key="5">
    <source>
        <dbReference type="Pfam" id="PF25876"/>
    </source>
</evidence>
<keyword evidence="4" id="KW-1133">Transmembrane helix</keyword>
<dbReference type="InterPro" id="IPR058624">
    <property type="entry name" value="MdtA-like_HH"/>
</dbReference>
<keyword evidence="9" id="KW-1185">Reference proteome</keyword>
<evidence type="ECO:0000256" key="1">
    <source>
        <dbReference type="ARBA" id="ARBA00009477"/>
    </source>
</evidence>
<dbReference type="Pfam" id="PF25917">
    <property type="entry name" value="BSH_RND"/>
    <property type="match status" value="1"/>
</dbReference>
<evidence type="ECO:0000313" key="8">
    <source>
        <dbReference type="EMBL" id="AHF76074.1"/>
    </source>
</evidence>
<gene>
    <name evidence="8" type="ORF">Sant_1000</name>
</gene>
<evidence type="ECO:0000256" key="4">
    <source>
        <dbReference type="SAM" id="Phobius"/>
    </source>
</evidence>
<name>W0HQK4_9GAMM</name>
<feature type="domain" description="Multidrug resistance protein MdtA-like barrel-sandwich hybrid" evidence="6">
    <location>
        <begin position="67"/>
        <end position="257"/>
    </location>
</feature>
<evidence type="ECO:0000313" key="9">
    <source>
        <dbReference type="Proteomes" id="UP000019028"/>
    </source>
</evidence>
<accession>W0HQK4</accession>
<sequence>MSQQGDNPAAAPEKEKSSNARILTIMISAAIALVGVLVILYAWQLPPFTRQVQSTDNAYVRGQVTVISPQLSGYITEVRVQDFAWVRRDEVLMVIDQRIYRQRVHQAQAQLLMKRAALDNNVQQRRSAQASVEQYQAEVINAEAQARKAKLDLQRVENLVADGSLSIRERDASRASASQAVANIAQAKASLEKAKQDLQTVIVNRASLAADVANAQAALELTQIDLANTRIVAPRDGQLGQISVRQGAYVSAGTHLTSLVPEQMWIIANMKETQMAGIRLGQRASFSVDALDHATFSGVVESISPATGSEFSAISSDNATGNFVKIAQRIPVRLRIDHDNALYRRLRPGMSVEVNIDTGSTPADPVGSSAIPGAAQGVNR</sequence>